<comment type="caution">
    <text evidence="4">The sequence shown here is derived from an EMBL/GenBank/DDBJ whole genome shotgun (WGS) entry which is preliminary data.</text>
</comment>
<keyword evidence="5" id="KW-1185">Reference proteome</keyword>
<keyword evidence="2" id="KW-1133">Transmembrane helix</keyword>
<accession>A0A9J6RP43</accession>
<evidence type="ECO:0000256" key="2">
    <source>
        <dbReference type="SAM" id="Phobius"/>
    </source>
</evidence>
<reference evidence="4 5" key="1">
    <citation type="submission" date="2022-12" db="EMBL/GenBank/DDBJ databases">
        <title>Dasania phycosphaerae sp. nov., isolated from particulate material of the south coast of Korea.</title>
        <authorList>
            <person name="Jiang Y."/>
        </authorList>
    </citation>
    <scope>NUCLEOTIDE SEQUENCE [LARGE SCALE GENOMIC DNA]</scope>
    <source>
        <strain evidence="4 5">GY-19</strain>
    </source>
</reference>
<dbReference type="EMBL" id="JAPTGG010000010">
    <property type="protein sequence ID" value="MCZ0866098.1"/>
    <property type="molecule type" value="Genomic_DNA"/>
</dbReference>
<dbReference type="RefSeq" id="WP_258332251.1">
    <property type="nucleotide sequence ID" value="NZ_JAPTGG010000010.1"/>
</dbReference>
<dbReference type="Pfam" id="PF13386">
    <property type="entry name" value="DsbD_2"/>
    <property type="match status" value="1"/>
</dbReference>
<evidence type="ECO:0000313" key="4">
    <source>
        <dbReference type="EMBL" id="MCZ0866098.1"/>
    </source>
</evidence>
<gene>
    <name evidence="4" type="ORF">O0V09_12870</name>
</gene>
<keyword evidence="2" id="KW-0472">Membrane</keyword>
<feature type="region of interest" description="Disordered" evidence="1">
    <location>
        <begin position="235"/>
        <end position="254"/>
    </location>
</feature>
<feature type="transmembrane region" description="Helical" evidence="2">
    <location>
        <begin position="98"/>
        <end position="118"/>
    </location>
</feature>
<evidence type="ECO:0000259" key="3">
    <source>
        <dbReference type="Pfam" id="PF13386"/>
    </source>
</evidence>
<keyword evidence="2" id="KW-0812">Transmembrane</keyword>
<dbReference type="PANTHER" id="PTHR42208">
    <property type="entry name" value="HEAVY METAL TRANSPORTER-RELATED"/>
    <property type="match status" value="1"/>
</dbReference>
<organism evidence="4 5">
    <name type="scientific">Dasania phycosphaerae</name>
    <dbReference type="NCBI Taxonomy" id="2950436"/>
    <lineage>
        <taxon>Bacteria</taxon>
        <taxon>Pseudomonadati</taxon>
        <taxon>Pseudomonadota</taxon>
        <taxon>Gammaproteobacteria</taxon>
        <taxon>Cellvibrionales</taxon>
        <taxon>Spongiibacteraceae</taxon>
        <taxon>Dasania</taxon>
    </lineage>
</organism>
<proteinExistence type="predicted"/>
<feature type="transmembrane region" description="Helical" evidence="2">
    <location>
        <begin position="210"/>
        <end position="230"/>
    </location>
</feature>
<evidence type="ECO:0000313" key="5">
    <source>
        <dbReference type="Proteomes" id="UP001069090"/>
    </source>
</evidence>
<dbReference type="PANTHER" id="PTHR42208:SF1">
    <property type="entry name" value="HEAVY METAL TRANSPORTER"/>
    <property type="match status" value="1"/>
</dbReference>
<sequence>MNEALVFINTLFADQLFLGLLGSAFLLGIMGSSHCLGMCGGISAALGFQANQGHGRIVAYNAGRISTYTAIGLIAGLVGETLTLNAPLLGPVLRSLAGLLLVAMGFYIAGWWMGLIRLEKIGSHLWRHVQPLTQKLLPVHSNSQALKLGLLWGLLPCGLIYSTLSWALATANGLQSALLMLAFGLGTLPSMLVSGMAGKKVLAFLRQQKMRAIAAILMIALGLVTAVTPWQHLGHHQHGAAAEPETSKHEHHHH</sequence>
<evidence type="ECO:0000256" key="1">
    <source>
        <dbReference type="SAM" id="MobiDB-lite"/>
    </source>
</evidence>
<feature type="transmembrane region" description="Helical" evidence="2">
    <location>
        <begin position="20"/>
        <end position="46"/>
    </location>
</feature>
<dbReference type="AlphaFoldDB" id="A0A9J6RP43"/>
<feature type="transmembrane region" description="Helical" evidence="2">
    <location>
        <begin position="150"/>
        <end position="171"/>
    </location>
</feature>
<name>A0A9J6RP43_9GAMM</name>
<feature type="transmembrane region" description="Helical" evidence="2">
    <location>
        <begin position="58"/>
        <end position="78"/>
    </location>
</feature>
<protein>
    <submittedName>
        <fullName evidence="4">Sulfite exporter TauE/SafE family protein</fullName>
    </submittedName>
</protein>
<feature type="domain" description="Urease accessory protein UreH-like transmembrane" evidence="3">
    <location>
        <begin position="24"/>
        <end position="223"/>
    </location>
</feature>
<feature type="transmembrane region" description="Helical" evidence="2">
    <location>
        <begin position="177"/>
        <end position="198"/>
    </location>
</feature>
<dbReference type="Proteomes" id="UP001069090">
    <property type="component" value="Unassembled WGS sequence"/>
</dbReference>
<dbReference type="InterPro" id="IPR039447">
    <property type="entry name" value="UreH-like_TM_dom"/>
</dbReference>